<gene>
    <name evidence="1" type="ORF">Ctob_009659</name>
</gene>
<sequence>MRTYSSILIASSTCWPPMGTVTTARPFSVAAAAHPPANAIATCLSSASEPNVQHGPLFPGCRRLCHGFEPWTCGVLLHPRVPRRRRRHKRDLNAWSLRAERGAHAHCRVRLTAACLAFDRVDPVLLLELLRDTRGVLLDPLTPACHA</sequence>
<accession>A0A0M0JX25</accession>
<dbReference type="Proteomes" id="UP000037460">
    <property type="component" value="Unassembled WGS sequence"/>
</dbReference>
<dbReference type="AlphaFoldDB" id="A0A0M0JX25"/>
<name>A0A0M0JX25_9EUKA</name>
<reference evidence="2" key="1">
    <citation type="journal article" date="2015" name="PLoS Genet.">
        <title>Genome Sequence and Transcriptome Analyses of Chrysochromulina tobin: Metabolic Tools for Enhanced Algal Fitness in the Prominent Order Prymnesiales (Haptophyceae).</title>
        <authorList>
            <person name="Hovde B.T."/>
            <person name="Deodato C.R."/>
            <person name="Hunsperger H.M."/>
            <person name="Ryken S.A."/>
            <person name="Yost W."/>
            <person name="Jha R.K."/>
            <person name="Patterson J."/>
            <person name="Monnat R.J. Jr."/>
            <person name="Barlow S.B."/>
            <person name="Starkenburg S.R."/>
            <person name="Cattolico R.A."/>
        </authorList>
    </citation>
    <scope>NUCLEOTIDE SEQUENCE</scope>
    <source>
        <strain evidence="2">CCMP291</strain>
    </source>
</reference>
<evidence type="ECO:0000313" key="2">
    <source>
        <dbReference type="Proteomes" id="UP000037460"/>
    </source>
</evidence>
<organism evidence="1 2">
    <name type="scientific">Chrysochromulina tobinii</name>
    <dbReference type="NCBI Taxonomy" id="1460289"/>
    <lineage>
        <taxon>Eukaryota</taxon>
        <taxon>Haptista</taxon>
        <taxon>Haptophyta</taxon>
        <taxon>Prymnesiophyceae</taxon>
        <taxon>Prymnesiales</taxon>
        <taxon>Chrysochromulinaceae</taxon>
        <taxon>Chrysochromulina</taxon>
    </lineage>
</organism>
<protein>
    <submittedName>
        <fullName evidence="1">Uncharacterized protein</fullName>
    </submittedName>
</protein>
<keyword evidence="2" id="KW-1185">Reference proteome</keyword>
<evidence type="ECO:0000313" key="1">
    <source>
        <dbReference type="EMBL" id="KOO30872.1"/>
    </source>
</evidence>
<dbReference type="EMBL" id="JWZX01002138">
    <property type="protein sequence ID" value="KOO30872.1"/>
    <property type="molecule type" value="Genomic_DNA"/>
</dbReference>
<proteinExistence type="predicted"/>
<comment type="caution">
    <text evidence="1">The sequence shown here is derived from an EMBL/GenBank/DDBJ whole genome shotgun (WGS) entry which is preliminary data.</text>
</comment>